<comment type="caution">
    <text evidence="2">The sequence shown here is derived from an EMBL/GenBank/DDBJ whole genome shotgun (WGS) entry which is preliminary data.</text>
</comment>
<dbReference type="AlphaFoldDB" id="A0AAN7TR39"/>
<feature type="coiled-coil region" evidence="1">
    <location>
        <begin position="103"/>
        <end position="130"/>
    </location>
</feature>
<reference evidence="2 3" key="1">
    <citation type="submission" date="2023-11" db="EMBL/GenBank/DDBJ databases">
        <title>Dfirmibasis_genome.</title>
        <authorList>
            <person name="Edelbroek B."/>
            <person name="Kjellin J."/>
            <person name="Jerlstrom-Hultqvist J."/>
            <person name="Soderbom F."/>
        </authorList>
    </citation>
    <scope>NUCLEOTIDE SEQUENCE [LARGE SCALE GENOMIC DNA]</scope>
    <source>
        <strain evidence="2 3">TNS-C-14</strain>
    </source>
</reference>
<accession>A0AAN7TR39</accession>
<name>A0AAN7TR39_9MYCE</name>
<dbReference type="Proteomes" id="UP001344447">
    <property type="component" value="Unassembled WGS sequence"/>
</dbReference>
<keyword evidence="3" id="KW-1185">Reference proteome</keyword>
<evidence type="ECO:0000256" key="1">
    <source>
        <dbReference type="SAM" id="Coils"/>
    </source>
</evidence>
<evidence type="ECO:0000313" key="2">
    <source>
        <dbReference type="EMBL" id="KAK5574586.1"/>
    </source>
</evidence>
<sequence>MAQVAVSNPISLEERDADLTSKYQKEPFRTIIPADFKKKKAKGAVVIDETFVYRVPNADEIEATVVGIIGCIPEVGPIAQGLWTMMSGRIKREEEKITPTRAKEIIAERIKKFKQNLERLADEKINDSERAQYKSNCDKMFRGFVESSFELLMSDLNLLKSKFIRNKPVDPEGSFLIGLRSKMDRFRSSIKALLPFYEDPRFIKDVADQYMELLFLHNLVLLNLDTYWYQYGYDQDYALGVPKTAKFKGVHSFKQKVHNNIVRATKAFQIGYSNYDDVESLPKNIPKLLELDPILYPYPIVKAKADDDLSTDNQFTIPSRDTPFIFRIDANNAMRVGDKYCGYKTQPYIRDPITGCYGAWIDSSGSLNLKSDKTVLLKLRLYGTFNGTINFGLSYPFGDKFENKDVEEMGATSFMDSTHFHQTGYRDLTSGIVETKGFVEFDSEQFQYPIRMSSSRQDCRIYFIDLIVMDKNFGITGREPSMGMNMIG</sequence>
<proteinExistence type="predicted"/>
<protein>
    <recommendedName>
        <fullName evidence="4">Pesticidal crystal protein N-terminal domain-containing protein</fullName>
    </recommendedName>
</protein>
<gene>
    <name evidence="2" type="ORF">RB653_009839</name>
</gene>
<evidence type="ECO:0008006" key="4">
    <source>
        <dbReference type="Google" id="ProtNLM"/>
    </source>
</evidence>
<organism evidence="2 3">
    <name type="scientific">Dictyostelium firmibasis</name>
    <dbReference type="NCBI Taxonomy" id="79012"/>
    <lineage>
        <taxon>Eukaryota</taxon>
        <taxon>Amoebozoa</taxon>
        <taxon>Evosea</taxon>
        <taxon>Eumycetozoa</taxon>
        <taxon>Dictyostelia</taxon>
        <taxon>Dictyosteliales</taxon>
        <taxon>Dictyosteliaceae</taxon>
        <taxon>Dictyostelium</taxon>
    </lineage>
</organism>
<dbReference type="GO" id="GO:0090729">
    <property type="term" value="F:toxin activity"/>
    <property type="evidence" value="ECO:0007669"/>
    <property type="project" value="InterPro"/>
</dbReference>
<dbReference type="PANTHER" id="PTHR38082:SF2">
    <property type="entry name" value="PESTICIDAL CRYSTAL PROTEIN N-TERMINAL DOMAIN-CONTAINING PROTEIN"/>
    <property type="match status" value="1"/>
</dbReference>
<keyword evidence="1" id="KW-0175">Coiled coil</keyword>
<dbReference type="Gene3D" id="1.20.190.10">
    <property type="entry name" value="Pesticidal crystal protein, N-terminal domain"/>
    <property type="match status" value="1"/>
</dbReference>
<dbReference type="InterPro" id="IPR036716">
    <property type="entry name" value="Pest_crys_N_sf"/>
</dbReference>
<dbReference type="EMBL" id="JAVFKY010000006">
    <property type="protein sequence ID" value="KAK5574586.1"/>
    <property type="molecule type" value="Genomic_DNA"/>
</dbReference>
<dbReference type="PANTHER" id="PTHR38082">
    <property type="entry name" value="ENDOTOXIN_N DOMAIN-CONTAINING PROTEIN"/>
    <property type="match status" value="1"/>
</dbReference>
<evidence type="ECO:0000313" key="3">
    <source>
        <dbReference type="Proteomes" id="UP001344447"/>
    </source>
</evidence>